<dbReference type="EC" id="3.1.1.-" evidence="5"/>
<evidence type="ECO:0000256" key="5">
    <source>
        <dbReference type="RuleBase" id="RU361238"/>
    </source>
</evidence>
<organism evidence="6 7">
    <name type="scientific">Aspergillus oryzae var. brunneus</name>
    <dbReference type="NCBI Taxonomy" id="332754"/>
    <lineage>
        <taxon>Eukaryota</taxon>
        <taxon>Fungi</taxon>
        <taxon>Dikarya</taxon>
        <taxon>Ascomycota</taxon>
        <taxon>Pezizomycotina</taxon>
        <taxon>Eurotiomycetes</taxon>
        <taxon>Eurotiomycetidae</taxon>
        <taxon>Eurotiales</taxon>
        <taxon>Aspergillaceae</taxon>
        <taxon>Aspergillus</taxon>
        <taxon>Aspergillus subgen. Circumdati</taxon>
    </lineage>
</organism>
<evidence type="ECO:0000256" key="4">
    <source>
        <dbReference type="ARBA" id="ARBA00023157"/>
    </source>
</evidence>
<dbReference type="PANTHER" id="PTHR33938:SF16">
    <property type="entry name" value="CARBOXYLIC ESTER HYDROLASE"/>
    <property type="match status" value="1"/>
</dbReference>
<evidence type="ECO:0000256" key="1">
    <source>
        <dbReference type="ARBA" id="ARBA00022487"/>
    </source>
</evidence>
<sequence>MTTSISPRTIAHQVTCTENNSSLPGGNELGAVAGTTHGGFGGFDVSSWEVWLNGDGEVNWDIVYMFGYKAINEMSQIDRDLTKSFYNMSDTKLWSYYDGCSEGAVKDGARFKLGLISTVLSLERLECISPSS</sequence>
<comment type="similarity">
    <text evidence="5">Belongs to the tannase family.</text>
</comment>
<evidence type="ECO:0000313" key="6">
    <source>
        <dbReference type="EMBL" id="GMG45448.1"/>
    </source>
</evidence>
<evidence type="ECO:0000256" key="2">
    <source>
        <dbReference type="ARBA" id="ARBA00022729"/>
    </source>
</evidence>
<dbReference type="InterPro" id="IPR011118">
    <property type="entry name" value="Tannase/feruloyl_esterase"/>
</dbReference>
<protein>
    <recommendedName>
        <fullName evidence="5">Carboxylic ester hydrolase</fullName>
        <ecNumber evidence="5">3.1.1.-</ecNumber>
    </recommendedName>
</protein>
<keyword evidence="4" id="KW-1015">Disulfide bond</keyword>
<dbReference type="PANTHER" id="PTHR33938">
    <property type="entry name" value="FERULOYL ESTERASE B-RELATED"/>
    <property type="match status" value="1"/>
</dbReference>
<gene>
    <name evidence="6" type="ORF">Aory05_000432900</name>
</gene>
<reference evidence="6" key="1">
    <citation type="submission" date="2023-04" db="EMBL/GenBank/DDBJ databases">
        <title>Aspergillus oryzae var. brunneus NBRC 4377.</title>
        <authorList>
            <person name="Ichikawa N."/>
            <person name="Sato H."/>
            <person name="Tonouchi N."/>
        </authorList>
    </citation>
    <scope>NUCLEOTIDE SEQUENCE</scope>
    <source>
        <strain evidence="6">NBRC 4377</strain>
    </source>
</reference>
<comment type="caution">
    <text evidence="6">The sequence shown here is derived from an EMBL/GenBank/DDBJ whole genome shotgun (WGS) entry which is preliminary data.</text>
</comment>
<keyword evidence="1" id="KW-0719">Serine esterase</keyword>
<dbReference type="Proteomes" id="UP001165189">
    <property type="component" value="Unassembled WGS sequence"/>
</dbReference>
<dbReference type="Pfam" id="PF07519">
    <property type="entry name" value="Tannase"/>
    <property type="match status" value="1"/>
</dbReference>
<keyword evidence="3 5" id="KW-0378">Hydrolase</keyword>
<accession>A0ABQ6KSQ7</accession>
<name>A0ABQ6KSQ7_ASPOZ</name>
<proteinExistence type="inferred from homology"/>
<evidence type="ECO:0000256" key="3">
    <source>
        <dbReference type="ARBA" id="ARBA00022801"/>
    </source>
</evidence>
<evidence type="ECO:0000313" key="7">
    <source>
        <dbReference type="Proteomes" id="UP001165189"/>
    </source>
</evidence>
<keyword evidence="2" id="KW-0732">Signal</keyword>
<dbReference type="EMBL" id="BSYB01000014">
    <property type="protein sequence ID" value="GMG45448.1"/>
    <property type="molecule type" value="Genomic_DNA"/>
</dbReference>
<keyword evidence="7" id="KW-1185">Reference proteome</keyword>